<evidence type="ECO:0000256" key="1">
    <source>
        <dbReference type="SAM" id="MobiDB-lite"/>
    </source>
</evidence>
<organism evidence="3 6">
    <name type="scientific">Phytophthora citrophthora</name>
    <dbReference type="NCBI Taxonomy" id="4793"/>
    <lineage>
        <taxon>Eukaryota</taxon>
        <taxon>Sar</taxon>
        <taxon>Stramenopiles</taxon>
        <taxon>Oomycota</taxon>
        <taxon>Peronosporomycetes</taxon>
        <taxon>Peronosporales</taxon>
        <taxon>Peronosporaceae</taxon>
        <taxon>Phytophthora</taxon>
    </lineage>
</organism>
<keyword evidence="2" id="KW-0732">Signal</keyword>
<evidence type="ECO:0000313" key="4">
    <source>
        <dbReference type="EMBL" id="KAK1935323.1"/>
    </source>
</evidence>
<dbReference type="InterPro" id="IPR053257">
    <property type="entry name" value="Cu-only_SOD"/>
</dbReference>
<evidence type="ECO:0000313" key="5">
    <source>
        <dbReference type="EMBL" id="KAK1941122.1"/>
    </source>
</evidence>
<dbReference type="EMBL" id="JASMQC010000013">
    <property type="protein sequence ID" value="KAK1941122.1"/>
    <property type="molecule type" value="Genomic_DNA"/>
</dbReference>
<evidence type="ECO:0000256" key="2">
    <source>
        <dbReference type="SAM" id="SignalP"/>
    </source>
</evidence>
<evidence type="ECO:0000313" key="3">
    <source>
        <dbReference type="EMBL" id="KAK1928315.1"/>
    </source>
</evidence>
<sequence length="655" mass="70870">MLSSIVFTCALAAVASAQPSYVYKFDADTAAGIDGSIQVKYAGEDSSTATITASLDFSGVDQAKIAAFDGNCTEDVTSWKWHIHTKWSSSQSSDSYKQCSKAATDNHYDPLKACGSASEYISEPECKAKSKSYACSPSNYTTDPLTCEKGDLSGKFGALKGSKVSEEWTDEHYPLPSENKDTWSIVLHAVCGKESPRIACAVGTKGEDGGNAEQVDQSTPVQESPEEGGDCPPSFVYKFDAADAAGVDGSIQIQYAGENSSTATITAALDFSRVNQSDIVAFDQNCTMDTVTSWKWHIHTKWNSTKSSDSFKQCAKAATANHFDPLRACGPVSEYNAEPECEAKIKDYACNPENYAADPLKCEKGDLSGKFGAFKLGEDATVSNQWTDNNFPLPSENTESWSIVLHAVCGQESRIACAHRTEAEGEVDQVDQTPVQQSTVPPAGCAMTLKLFLFAFLCIALTAAQPAFVYRFDAATSGVEGTIRFQYAGEDSSVAIVSAALDFSRLNQNSIQKFDRLCVGPVAEFKWHIHVRWNSTQRSASLGQCSLVATGNHYDPLFACSPDSEHIALPQCKTKAAEYVCNPENYAKNPHACEKGDLSGKFGNLVVDEQQIATGKWLDKHFPLPSENRPNWSIVLHAVCDSHSTRVACAKEEIA</sequence>
<accession>A0AAD9FYD1</accession>
<name>A0AAD9FYD1_9STRA</name>
<dbReference type="PANTHER" id="PTHR20910:SF1">
    <property type="entry name" value="SUPEROXIDE DISMUTASE COPPER_ZINC BINDING DOMAIN-CONTAINING PROTEIN"/>
    <property type="match status" value="1"/>
</dbReference>
<dbReference type="Gene3D" id="2.60.40.200">
    <property type="entry name" value="Superoxide dismutase, copper/zinc binding domain"/>
    <property type="match status" value="3"/>
</dbReference>
<dbReference type="InterPro" id="IPR036423">
    <property type="entry name" value="SOD-like_Cu/Zn_dom_sf"/>
</dbReference>
<evidence type="ECO:0000313" key="6">
    <source>
        <dbReference type="Proteomes" id="UP001259832"/>
    </source>
</evidence>
<dbReference type="EMBL" id="JASMQC010000079">
    <property type="protein sequence ID" value="KAK1928315.1"/>
    <property type="molecule type" value="Genomic_DNA"/>
</dbReference>
<keyword evidence="6" id="KW-1185">Reference proteome</keyword>
<dbReference type="SUPFAM" id="SSF49329">
    <property type="entry name" value="Cu,Zn superoxide dismutase-like"/>
    <property type="match status" value="3"/>
</dbReference>
<protein>
    <submittedName>
        <fullName evidence="3">Uncharacterized protein</fullName>
    </submittedName>
</protein>
<dbReference type="Proteomes" id="UP001259832">
    <property type="component" value="Unassembled WGS sequence"/>
</dbReference>
<gene>
    <name evidence="5" type="ORF">P3T76_007828</name>
    <name evidence="4" type="ORF">P3T76_010548</name>
    <name evidence="3" type="ORF">P3T76_016222</name>
</gene>
<feature type="region of interest" description="Disordered" evidence="1">
    <location>
        <begin position="204"/>
        <end position="229"/>
    </location>
</feature>
<reference evidence="3" key="1">
    <citation type="submission" date="2023-08" db="EMBL/GenBank/DDBJ databases">
        <title>Reference Genome Resource for the Citrus Pathogen Phytophthora citrophthora.</title>
        <authorList>
            <person name="Moller H."/>
            <person name="Coetzee B."/>
            <person name="Rose L.J."/>
            <person name="Van Niekerk J.M."/>
        </authorList>
    </citation>
    <scope>NUCLEOTIDE SEQUENCE</scope>
    <source>
        <strain evidence="3">STE-U-9442</strain>
    </source>
</reference>
<comment type="caution">
    <text evidence="3">The sequence shown here is derived from an EMBL/GenBank/DDBJ whole genome shotgun (WGS) entry which is preliminary data.</text>
</comment>
<dbReference type="GO" id="GO:0006801">
    <property type="term" value="P:superoxide metabolic process"/>
    <property type="evidence" value="ECO:0007669"/>
    <property type="project" value="InterPro"/>
</dbReference>
<feature type="signal peptide" evidence="2">
    <location>
        <begin position="1"/>
        <end position="17"/>
    </location>
</feature>
<dbReference type="AlphaFoldDB" id="A0AAD9FYD1"/>
<feature type="chain" id="PRO_5042442483" evidence="2">
    <location>
        <begin position="18"/>
        <end position="655"/>
    </location>
</feature>
<dbReference type="EMBL" id="JASMQC010000023">
    <property type="protein sequence ID" value="KAK1935323.1"/>
    <property type="molecule type" value="Genomic_DNA"/>
</dbReference>
<dbReference type="PANTHER" id="PTHR20910">
    <property type="entry name" value="AGAP001623-PA"/>
    <property type="match status" value="1"/>
</dbReference>
<dbReference type="GO" id="GO:0046872">
    <property type="term" value="F:metal ion binding"/>
    <property type="evidence" value="ECO:0007669"/>
    <property type="project" value="InterPro"/>
</dbReference>
<proteinExistence type="predicted"/>